<organism evidence="7 8">
    <name type="scientific">Capsicum annuum</name>
    <name type="common">Capsicum pepper</name>
    <dbReference type="NCBI Taxonomy" id="4072"/>
    <lineage>
        <taxon>Eukaryota</taxon>
        <taxon>Viridiplantae</taxon>
        <taxon>Streptophyta</taxon>
        <taxon>Embryophyta</taxon>
        <taxon>Tracheophyta</taxon>
        <taxon>Spermatophyta</taxon>
        <taxon>Magnoliopsida</taxon>
        <taxon>eudicotyledons</taxon>
        <taxon>Gunneridae</taxon>
        <taxon>Pentapetalae</taxon>
        <taxon>asterids</taxon>
        <taxon>lamiids</taxon>
        <taxon>Solanales</taxon>
        <taxon>Solanaceae</taxon>
        <taxon>Solanoideae</taxon>
        <taxon>Capsiceae</taxon>
        <taxon>Capsicum</taxon>
    </lineage>
</organism>
<dbReference type="EMBL" id="AYRZ02000002">
    <property type="protein sequence ID" value="PHT89446.1"/>
    <property type="molecule type" value="Genomic_DNA"/>
</dbReference>
<feature type="domain" description="MADS-box" evidence="6">
    <location>
        <begin position="1"/>
        <end position="35"/>
    </location>
</feature>
<evidence type="ECO:0000259" key="6">
    <source>
        <dbReference type="PROSITE" id="PS50066"/>
    </source>
</evidence>
<dbReference type="AlphaFoldDB" id="A0A2G3A5C7"/>
<dbReference type="Pfam" id="PF00319">
    <property type="entry name" value="SRF-TF"/>
    <property type="match status" value="1"/>
</dbReference>
<keyword evidence="3" id="KW-0238">DNA-binding</keyword>
<keyword evidence="4" id="KW-0804">Transcription</keyword>
<dbReference type="GO" id="GO:0006357">
    <property type="term" value="P:regulation of transcription by RNA polymerase II"/>
    <property type="evidence" value="ECO:0000318"/>
    <property type="project" value="GO_Central"/>
</dbReference>
<dbReference type="GO" id="GO:0000978">
    <property type="term" value="F:RNA polymerase II cis-regulatory region sequence-specific DNA binding"/>
    <property type="evidence" value="ECO:0000318"/>
    <property type="project" value="GO_Central"/>
</dbReference>
<dbReference type="PROSITE" id="PS50066">
    <property type="entry name" value="MADS_BOX_2"/>
    <property type="match status" value="1"/>
</dbReference>
<comment type="caution">
    <text evidence="7">The sequence shown here is derived from an EMBL/GenBank/DDBJ whole genome shotgun (WGS) entry which is preliminary data.</text>
</comment>
<evidence type="ECO:0000256" key="2">
    <source>
        <dbReference type="ARBA" id="ARBA00023015"/>
    </source>
</evidence>
<keyword evidence="5" id="KW-0539">Nucleus</keyword>
<evidence type="ECO:0000256" key="4">
    <source>
        <dbReference type="ARBA" id="ARBA00023163"/>
    </source>
</evidence>
<dbReference type="Gramene" id="PHT89446">
    <property type="protein sequence ID" value="PHT89446"/>
    <property type="gene ID" value="T459_04559"/>
</dbReference>
<accession>A0A2G3A5C7</accession>
<sequence>MKLIEPKDARYVTFSKRKVSLFTKANELLILTGADNVFSSFHLGESHIPLAPLI</sequence>
<dbReference type="SUPFAM" id="SSF55455">
    <property type="entry name" value="SRF-like"/>
    <property type="match status" value="1"/>
</dbReference>
<evidence type="ECO:0000256" key="1">
    <source>
        <dbReference type="ARBA" id="ARBA00004123"/>
    </source>
</evidence>
<reference evidence="7 8" key="2">
    <citation type="journal article" date="2017" name="Genome Biol.">
        <title>New reference genome sequences of hot pepper reveal the massive evolution of plant disease-resistance genes by retroduplication.</title>
        <authorList>
            <person name="Kim S."/>
            <person name="Park J."/>
            <person name="Yeom S.I."/>
            <person name="Kim Y.M."/>
            <person name="Seo E."/>
            <person name="Kim K.T."/>
            <person name="Kim M.S."/>
            <person name="Lee J.M."/>
            <person name="Cheong K."/>
            <person name="Shin H.S."/>
            <person name="Kim S.B."/>
            <person name="Han K."/>
            <person name="Lee J."/>
            <person name="Park M."/>
            <person name="Lee H.A."/>
            <person name="Lee H.Y."/>
            <person name="Lee Y."/>
            <person name="Oh S."/>
            <person name="Lee J.H."/>
            <person name="Choi E."/>
            <person name="Choi E."/>
            <person name="Lee S.E."/>
            <person name="Jeon J."/>
            <person name="Kim H."/>
            <person name="Choi G."/>
            <person name="Song H."/>
            <person name="Lee J."/>
            <person name="Lee S.C."/>
            <person name="Kwon J.K."/>
            <person name="Lee H.Y."/>
            <person name="Koo N."/>
            <person name="Hong Y."/>
            <person name="Kim R.W."/>
            <person name="Kang W.H."/>
            <person name="Huh J.H."/>
            <person name="Kang B.C."/>
            <person name="Yang T.J."/>
            <person name="Lee Y.H."/>
            <person name="Bennetzen J.L."/>
            <person name="Choi D."/>
        </authorList>
    </citation>
    <scope>NUCLEOTIDE SEQUENCE [LARGE SCALE GENOMIC DNA]</scope>
    <source>
        <strain evidence="8">cv. CM334</strain>
    </source>
</reference>
<protein>
    <recommendedName>
        <fullName evidence="6">MADS-box domain-containing protein</fullName>
    </recommendedName>
</protein>
<evidence type="ECO:0000256" key="3">
    <source>
        <dbReference type="ARBA" id="ARBA00023125"/>
    </source>
</evidence>
<dbReference type="InterPro" id="IPR002100">
    <property type="entry name" value="TF_MADSbox"/>
</dbReference>
<keyword evidence="2" id="KW-0805">Transcription regulation</keyword>
<dbReference type="SMART" id="SM00432">
    <property type="entry name" value="MADS"/>
    <property type="match status" value="1"/>
</dbReference>
<proteinExistence type="predicted"/>
<gene>
    <name evidence="7" type="ORF">T459_04559</name>
</gene>
<dbReference type="GO" id="GO:0005634">
    <property type="term" value="C:nucleus"/>
    <property type="evidence" value="ECO:0007669"/>
    <property type="project" value="UniProtKB-SubCell"/>
</dbReference>
<dbReference type="InterPro" id="IPR036879">
    <property type="entry name" value="TF_MADSbox_sf"/>
</dbReference>
<dbReference type="Gene3D" id="3.40.1810.10">
    <property type="entry name" value="Transcription factor, MADS-box"/>
    <property type="match status" value="1"/>
</dbReference>
<name>A0A2G3A5C7_CAPAN</name>
<keyword evidence="8" id="KW-1185">Reference proteome</keyword>
<evidence type="ECO:0000256" key="5">
    <source>
        <dbReference type="ARBA" id="ARBA00023242"/>
    </source>
</evidence>
<evidence type="ECO:0000313" key="8">
    <source>
        <dbReference type="Proteomes" id="UP000222542"/>
    </source>
</evidence>
<dbReference type="GO" id="GO:0046983">
    <property type="term" value="F:protein dimerization activity"/>
    <property type="evidence" value="ECO:0007669"/>
    <property type="project" value="InterPro"/>
</dbReference>
<comment type="subcellular location">
    <subcellularLocation>
        <location evidence="1">Nucleus</location>
    </subcellularLocation>
</comment>
<evidence type="ECO:0000313" key="7">
    <source>
        <dbReference type="EMBL" id="PHT89446.1"/>
    </source>
</evidence>
<dbReference type="Proteomes" id="UP000222542">
    <property type="component" value="Unassembled WGS sequence"/>
</dbReference>
<reference evidence="7 8" key="1">
    <citation type="journal article" date="2014" name="Nat. Genet.">
        <title>Genome sequence of the hot pepper provides insights into the evolution of pungency in Capsicum species.</title>
        <authorList>
            <person name="Kim S."/>
            <person name="Park M."/>
            <person name="Yeom S.I."/>
            <person name="Kim Y.M."/>
            <person name="Lee J.M."/>
            <person name="Lee H.A."/>
            <person name="Seo E."/>
            <person name="Choi J."/>
            <person name="Cheong K."/>
            <person name="Kim K.T."/>
            <person name="Jung K."/>
            <person name="Lee G.W."/>
            <person name="Oh S.K."/>
            <person name="Bae C."/>
            <person name="Kim S.B."/>
            <person name="Lee H.Y."/>
            <person name="Kim S.Y."/>
            <person name="Kim M.S."/>
            <person name="Kang B.C."/>
            <person name="Jo Y.D."/>
            <person name="Yang H.B."/>
            <person name="Jeong H.J."/>
            <person name="Kang W.H."/>
            <person name="Kwon J.K."/>
            <person name="Shin C."/>
            <person name="Lim J.Y."/>
            <person name="Park J.H."/>
            <person name="Huh J.H."/>
            <person name="Kim J.S."/>
            <person name="Kim B.D."/>
            <person name="Cohen O."/>
            <person name="Paran I."/>
            <person name="Suh M.C."/>
            <person name="Lee S.B."/>
            <person name="Kim Y.K."/>
            <person name="Shin Y."/>
            <person name="Noh S.J."/>
            <person name="Park J."/>
            <person name="Seo Y.S."/>
            <person name="Kwon S.Y."/>
            <person name="Kim H.A."/>
            <person name="Park J.M."/>
            <person name="Kim H.J."/>
            <person name="Choi S.B."/>
            <person name="Bosland P.W."/>
            <person name="Reeves G."/>
            <person name="Jo S.H."/>
            <person name="Lee B.W."/>
            <person name="Cho H.T."/>
            <person name="Choi H.S."/>
            <person name="Lee M.S."/>
            <person name="Yu Y."/>
            <person name="Do Choi Y."/>
            <person name="Park B.S."/>
            <person name="van Deynze A."/>
            <person name="Ashrafi H."/>
            <person name="Hill T."/>
            <person name="Kim W.T."/>
            <person name="Pai H.S."/>
            <person name="Ahn H.K."/>
            <person name="Yeam I."/>
            <person name="Giovannoni J.J."/>
            <person name="Rose J.K."/>
            <person name="Sorensen I."/>
            <person name="Lee S.J."/>
            <person name="Kim R.W."/>
            <person name="Choi I.Y."/>
            <person name="Choi B.S."/>
            <person name="Lim J.S."/>
            <person name="Lee Y.H."/>
            <person name="Choi D."/>
        </authorList>
    </citation>
    <scope>NUCLEOTIDE SEQUENCE [LARGE SCALE GENOMIC DNA]</scope>
    <source>
        <strain evidence="8">cv. CM334</strain>
    </source>
</reference>
<dbReference type="GO" id="GO:0000981">
    <property type="term" value="F:DNA-binding transcription factor activity, RNA polymerase II-specific"/>
    <property type="evidence" value="ECO:0000318"/>
    <property type="project" value="GO_Central"/>
</dbReference>
<dbReference type="SMR" id="A0A2G3A5C7"/>